<name>A0A1L5PWD6_PSEPU</name>
<dbReference type="AlphaFoldDB" id="A0A1L5PWD6"/>
<accession>A0A1L5PWD6</accession>
<reference evidence="1 2" key="1">
    <citation type="submission" date="2016-12" db="EMBL/GenBank/DDBJ databases">
        <title>Draft Genome Sequence of Mercury Resistant Pseudomonas DRA525.</title>
        <authorList>
            <person name="Drace K.M."/>
        </authorList>
    </citation>
    <scope>NUCLEOTIDE SEQUENCE [LARGE SCALE GENOMIC DNA]</scope>
    <source>
        <strain evidence="1 2">DRA525</strain>
    </source>
</reference>
<sequence>MEQTISTQYAESFRGRLLMRLDGGYANTRLSRSGDKTDDSFFDFSPGDDWLILGGRTLPPLLEFRYISKTEDRLHYHIHLWGQPDKKLGVSRNGYLGFYKYAEVTDYWMIEPLHLLNGSLICHLRDQSGQSVGAIDYKRDEYQETLAPLNVKKGQIVTFDLTKY</sequence>
<evidence type="ECO:0000313" key="1">
    <source>
        <dbReference type="EMBL" id="APO84482.1"/>
    </source>
</evidence>
<gene>
    <name evidence="1" type="ORF">BL240_24785</name>
</gene>
<evidence type="ECO:0000313" key="2">
    <source>
        <dbReference type="Proteomes" id="UP000185146"/>
    </source>
</evidence>
<proteinExistence type="predicted"/>
<dbReference type="Proteomes" id="UP000185146">
    <property type="component" value="Chromosome"/>
</dbReference>
<organism evidence="1 2">
    <name type="scientific">Pseudomonas putida</name>
    <name type="common">Arthrobacter siderocapsulatus</name>
    <dbReference type="NCBI Taxonomy" id="303"/>
    <lineage>
        <taxon>Bacteria</taxon>
        <taxon>Pseudomonadati</taxon>
        <taxon>Pseudomonadota</taxon>
        <taxon>Gammaproteobacteria</taxon>
        <taxon>Pseudomonadales</taxon>
        <taxon>Pseudomonadaceae</taxon>
        <taxon>Pseudomonas</taxon>
    </lineage>
</organism>
<protein>
    <submittedName>
        <fullName evidence="1">Uncharacterized protein</fullName>
    </submittedName>
</protein>
<dbReference type="EMBL" id="CP018743">
    <property type="protein sequence ID" value="APO84482.1"/>
    <property type="molecule type" value="Genomic_DNA"/>
</dbReference>
<dbReference type="RefSeq" id="WP_075046458.1">
    <property type="nucleotide sequence ID" value="NZ_CP018743.1"/>
</dbReference>